<feature type="transmembrane region" description="Helical" evidence="5">
    <location>
        <begin position="163"/>
        <end position="184"/>
    </location>
</feature>
<feature type="transmembrane region" description="Helical" evidence="5">
    <location>
        <begin position="6"/>
        <end position="22"/>
    </location>
</feature>
<feature type="transmembrane region" description="Helical" evidence="5">
    <location>
        <begin position="34"/>
        <end position="57"/>
    </location>
</feature>
<dbReference type="AlphaFoldDB" id="A0A3A4A624"/>
<comment type="subcellular location">
    <subcellularLocation>
        <location evidence="1">Membrane</location>
        <topology evidence="1">Multi-pass membrane protein</topology>
    </subcellularLocation>
</comment>
<evidence type="ECO:0000256" key="3">
    <source>
        <dbReference type="ARBA" id="ARBA00022989"/>
    </source>
</evidence>
<dbReference type="InterPro" id="IPR038770">
    <property type="entry name" value="Na+/solute_symporter_sf"/>
</dbReference>
<proteinExistence type="predicted"/>
<dbReference type="InterPro" id="IPR004710">
    <property type="entry name" value="Bilac:Na_transpt"/>
</dbReference>
<dbReference type="EMBL" id="QZEY01000019">
    <property type="protein sequence ID" value="RJL23309.1"/>
    <property type="molecule type" value="Genomic_DNA"/>
</dbReference>
<dbReference type="GO" id="GO:0016020">
    <property type="term" value="C:membrane"/>
    <property type="evidence" value="ECO:0007669"/>
    <property type="project" value="UniProtKB-SubCell"/>
</dbReference>
<dbReference type="InterPro" id="IPR002657">
    <property type="entry name" value="BilAc:Na_symport/Acr3"/>
</dbReference>
<organism evidence="6 7">
    <name type="scientific">Bailinhaonella thermotolerans</name>
    <dbReference type="NCBI Taxonomy" id="1070861"/>
    <lineage>
        <taxon>Bacteria</taxon>
        <taxon>Bacillati</taxon>
        <taxon>Actinomycetota</taxon>
        <taxon>Actinomycetes</taxon>
        <taxon>Streptosporangiales</taxon>
        <taxon>Streptosporangiaceae</taxon>
        <taxon>Bailinhaonella</taxon>
    </lineage>
</organism>
<feature type="transmembrane region" description="Helical" evidence="5">
    <location>
        <begin position="190"/>
        <end position="212"/>
    </location>
</feature>
<evidence type="ECO:0000313" key="7">
    <source>
        <dbReference type="Proteomes" id="UP000265768"/>
    </source>
</evidence>
<feature type="transmembrane region" description="Helical" evidence="5">
    <location>
        <begin position="224"/>
        <end position="245"/>
    </location>
</feature>
<reference evidence="6 7" key="1">
    <citation type="submission" date="2018-09" db="EMBL/GenBank/DDBJ databases">
        <title>YIM 75507 draft genome.</title>
        <authorList>
            <person name="Tang S."/>
            <person name="Feng Y."/>
        </authorList>
    </citation>
    <scope>NUCLEOTIDE SEQUENCE [LARGE SCALE GENOMIC DNA]</scope>
    <source>
        <strain evidence="6 7">YIM 75507</strain>
    </source>
</reference>
<sequence length="294" mass="30877">MIVAPPVAIAVVMLGIGLALSAEDFRRVMVYPKAVVIALGCQLILLPVVCFGLIILFEASPGAAVGMVLLAASPGGPSAAVFSHVFKGNVALNITLTAMNSVVSVVTLPLWVGLALRVFYARQGVDLHPAETLQVLVIVLLPVAIGMLTRWRRPHLADRAARPVKALSIVVMVSLIPIALVLNLDTLKSALAAVSLITLLFSVIGLTAGYWIPRLAKVERPQAIACAMEIGIHNTPLALGIALSPELLGVPEMAMPVGVYAICSMFTSTAFGLLLVRRRPSAPGPAGEPQRRTA</sequence>
<dbReference type="PANTHER" id="PTHR10361:SF24">
    <property type="entry name" value="P3 PROTEIN"/>
    <property type="match status" value="1"/>
</dbReference>
<evidence type="ECO:0000256" key="2">
    <source>
        <dbReference type="ARBA" id="ARBA00022692"/>
    </source>
</evidence>
<protein>
    <submittedName>
        <fullName evidence="6">Bile acid:sodium symporter family protein</fullName>
    </submittedName>
</protein>
<accession>A0A3A4A624</accession>
<evidence type="ECO:0000313" key="6">
    <source>
        <dbReference type="EMBL" id="RJL23309.1"/>
    </source>
</evidence>
<dbReference type="Gene3D" id="1.20.1530.20">
    <property type="match status" value="1"/>
</dbReference>
<evidence type="ECO:0000256" key="5">
    <source>
        <dbReference type="SAM" id="Phobius"/>
    </source>
</evidence>
<feature type="transmembrane region" description="Helical" evidence="5">
    <location>
        <begin position="98"/>
        <end position="120"/>
    </location>
</feature>
<feature type="transmembrane region" description="Helical" evidence="5">
    <location>
        <begin position="257"/>
        <end position="276"/>
    </location>
</feature>
<evidence type="ECO:0000256" key="4">
    <source>
        <dbReference type="ARBA" id="ARBA00023136"/>
    </source>
</evidence>
<keyword evidence="2 5" id="KW-0812">Transmembrane</keyword>
<dbReference type="PANTHER" id="PTHR10361">
    <property type="entry name" value="SODIUM-BILE ACID COTRANSPORTER"/>
    <property type="match status" value="1"/>
</dbReference>
<keyword evidence="3 5" id="KW-1133">Transmembrane helix</keyword>
<evidence type="ECO:0000256" key="1">
    <source>
        <dbReference type="ARBA" id="ARBA00004141"/>
    </source>
</evidence>
<keyword evidence="4 5" id="KW-0472">Membrane</keyword>
<name>A0A3A4A624_9ACTN</name>
<dbReference type="Pfam" id="PF01758">
    <property type="entry name" value="SBF"/>
    <property type="match status" value="1"/>
</dbReference>
<dbReference type="OrthoDB" id="9806785at2"/>
<gene>
    <name evidence="6" type="ORF">D5H75_33435</name>
</gene>
<keyword evidence="7" id="KW-1185">Reference proteome</keyword>
<dbReference type="Proteomes" id="UP000265768">
    <property type="component" value="Unassembled WGS sequence"/>
</dbReference>
<feature type="transmembrane region" description="Helical" evidence="5">
    <location>
        <begin position="132"/>
        <end position="151"/>
    </location>
</feature>
<feature type="transmembrane region" description="Helical" evidence="5">
    <location>
        <begin position="63"/>
        <end position="86"/>
    </location>
</feature>
<comment type="caution">
    <text evidence="6">The sequence shown here is derived from an EMBL/GenBank/DDBJ whole genome shotgun (WGS) entry which is preliminary data.</text>
</comment>